<organism evidence="3">
    <name type="scientific">hydrothermal vent metagenome</name>
    <dbReference type="NCBI Taxonomy" id="652676"/>
    <lineage>
        <taxon>unclassified sequences</taxon>
        <taxon>metagenomes</taxon>
        <taxon>ecological metagenomes</taxon>
    </lineage>
</organism>
<dbReference type="InterPro" id="IPR002052">
    <property type="entry name" value="DNA_methylase_N6_adenine_CS"/>
</dbReference>
<dbReference type="Pfam" id="PF03602">
    <property type="entry name" value="Cons_hypoth95"/>
    <property type="match status" value="1"/>
</dbReference>
<evidence type="ECO:0000256" key="1">
    <source>
        <dbReference type="ARBA" id="ARBA00022603"/>
    </source>
</evidence>
<dbReference type="SUPFAM" id="SSF53335">
    <property type="entry name" value="S-adenosyl-L-methionine-dependent methyltransferases"/>
    <property type="match status" value="1"/>
</dbReference>
<evidence type="ECO:0000313" key="3">
    <source>
        <dbReference type="EMBL" id="VAW78601.1"/>
    </source>
</evidence>
<dbReference type="CDD" id="cd02440">
    <property type="entry name" value="AdoMet_MTases"/>
    <property type="match status" value="1"/>
</dbReference>
<dbReference type="EMBL" id="UOFM01000271">
    <property type="protein sequence ID" value="VAW78601.1"/>
    <property type="molecule type" value="Genomic_DNA"/>
</dbReference>
<dbReference type="InterPro" id="IPR004398">
    <property type="entry name" value="RNA_MeTrfase_RsmD"/>
</dbReference>
<dbReference type="Gene3D" id="3.40.50.150">
    <property type="entry name" value="Vaccinia Virus protein VP39"/>
    <property type="match status" value="1"/>
</dbReference>
<dbReference type="NCBIfam" id="TIGR00095">
    <property type="entry name" value="16S rRNA (guanine(966)-N(2))-methyltransferase RsmD"/>
    <property type="match status" value="1"/>
</dbReference>
<dbReference type="PANTHER" id="PTHR43542">
    <property type="entry name" value="METHYLTRANSFERASE"/>
    <property type="match status" value="1"/>
</dbReference>
<dbReference type="GO" id="GO:0003676">
    <property type="term" value="F:nucleic acid binding"/>
    <property type="evidence" value="ECO:0007669"/>
    <property type="project" value="InterPro"/>
</dbReference>
<dbReference type="PROSITE" id="PS00092">
    <property type="entry name" value="N6_MTASE"/>
    <property type="match status" value="1"/>
</dbReference>
<dbReference type="InterPro" id="IPR029063">
    <property type="entry name" value="SAM-dependent_MTases_sf"/>
</dbReference>
<protein>
    <submittedName>
        <fullName evidence="3">16S rRNA (Guanine(966)-N(2))-methyltransferase</fullName>
        <ecNumber evidence="3">2.1.1.171</ecNumber>
    </submittedName>
</protein>
<proteinExistence type="predicted"/>
<keyword evidence="2 3" id="KW-0808">Transferase</keyword>
<name>A0A3B0YGS1_9ZZZZ</name>
<dbReference type="PANTHER" id="PTHR43542:SF1">
    <property type="entry name" value="METHYLTRANSFERASE"/>
    <property type="match status" value="1"/>
</dbReference>
<reference evidence="3" key="1">
    <citation type="submission" date="2018-06" db="EMBL/GenBank/DDBJ databases">
        <authorList>
            <person name="Zhirakovskaya E."/>
        </authorList>
    </citation>
    <scope>NUCLEOTIDE SEQUENCE</scope>
</reference>
<sequence length="191" mass="20950">MAVTNQVRIIAGRWRGRKLDFPDAEGLRPTSDRIRETLFNWLVPVIPGARCLDAFAGSGALGFEAASRGAERVVMLERNPVIVAALQASREKIDNGVIEIHATDAASWLRRCDTPFDLVFLDPPFSDNHALSDSVEALVAGEGIKPGGRIYLELPKQAPLPGLPEDWIQQKANVAGQVSYYLFRRKLAASD</sequence>
<dbReference type="GO" id="GO:0052913">
    <property type="term" value="F:16S rRNA (guanine(966)-N(2))-methyltransferase activity"/>
    <property type="evidence" value="ECO:0007669"/>
    <property type="project" value="UniProtKB-EC"/>
</dbReference>
<dbReference type="AlphaFoldDB" id="A0A3B0YGS1"/>
<dbReference type="PIRSF" id="PIRSF004553">
    <property type="entry name" value="CHP00095"/>
    <property type="match status" value="1"/>
</dbReference>
<evidence type="ECO:0000256" key="2">
    <source>
        <dbReference type="ARBA" id="ARBA00022679"/>
    </source>
</evidence>
<dbReference type="EC" id="2.1.1.171" evidence="3"/>
<gene>
    <name evidence="3" type="ORF">MNBD_GAMMA14-2214</name>
</gene>
<accession>A0A3B0YGS1</accession>
<keyword evidence="1 3" id="KW-0489">Methyltransferase</keyword>